<accession>A0ABN8PGY3</accession>
<keyword evidence="2" id="KW-1185">Reference proteome</keyword>
<dbReference type="EMBL" id="CALNXI010000818">
    <property type="protein sequence ID" value="CAH3141403.1"/>
    <property type="molecule type" value="Genomic_DNA"/>
</dbReference>
<sequence>MRREENNLGWYVTNSEETLLRKQCSQHLRGCGPKVNEVRKETENEWKQKRMHGQYVRGKEGIDWDRTWQWIAKGDVKGCTEALICRAQEKALRTNYI</sequence>
<dbReference type="Proteomes" id="UP001159427">
    <property type="component" value="Unassembled WGS sequence"/>
</dbReference>
<proteinExistence type="predicted"/>
<gene>
    <name evidence="1" type="ORF">PEVE_00042131</name>
</gene>
<evidence type="ECO:0000313" key="1">
    <source>
        <dbReference type="EMBL" id="CAH3141403.1"/>
    </source>
</evidence>
<evidence type="ECO:0000313" key="2">
    <source>
        <dbReference type="Proteomes" id="UP001159427"/>
    </source>
</evidence>
<reference evidence="1 2" key="1">
    <citation type="submission" date="2022-05" db="EMBL/GenBank/DDBJ databases">
        <authorList>
            <consortium name="Genoscope - CEA"/>
            <person name="William W."/>
        </authorList>
    </citation>
    <scope>NUCLEOTIDE SEQUENCE [LARGE SCALE GENOMIC DNA]</scope>
</reference>
<organism evidence="1 2">
    <name type="scientific">Porites evermanni</name>
    <dbReference type="NCBI Taxonomy" id="104178"/>
    <lineage>
        <taxon>Eukaryota</taxon>
        <taxon>Metazoa</taxon>
        <taxon>Cnidaria</taxon>
        <taxon>Anthozoa</taxon>
        <taxon>Hexacorallia</taxon>
        <taxon>Scleractinia</taxon>
        <taxon>Fungiina</taxon>
        <taxon>Poritidae</taxon>
        <taxon>Porites</taxon>
    </lineage>
</organism>
<comment type="caution">
    <text evidence="1">The sequence shown here is derived from an EMBL/GenBank/DDBJ whole genome shotgun (WGS) entry which is preliminary data.</text>
</comment>
<name>A0ABN8PGY3_9CNID</name>
<protein>
    <submittedName>
        <fullName evidence="1">Uncharacterized protein</fullName>
    </submittedName>
</protein>